<sequence>MMEPGWPVNKDWQKGQSRPENINARFYTAVLATSIFLLVMAAINLSQWGAVESALYRFMASDFTRFDPLLVLPFMLLVGLLGLPGTWREFVRWQRQRALVMTLDPLPAAPDGELGGRLIVPLSLPPDADINVTLNCMRRVVTKGKNASVRDELLWQTPAVIRQMRSIKGTRIEFCAPLSEQQPASSFEQGKRKHWWAIRVEVPEAGLTRPSRFRSVVRRARKRLITASLSGSDNRPRRLHRVLCVHGNRITWAMMARALPSRQVAAARPHGY</sequence>
<keyword evidence="1" id="KW-1133">Transmembrane helix</keyword>
<comment type="caution">
    <text evidence="2">The sequence shown here is derived from an EMBL/GenBank/DDBJ whole genome shotgun (WGS) entry which is preliminary data.</text>
</comment>
<reference evidence="2 3" key="1">
    <citation type="submission" date="2017-05" db="EMBL/GenBank/DDBJ databases">
        <authorList>
            <person name="Varghese N."/>
            <person name="Submissions S."/>
        </authorList>
    </citation>
    <scope>NUCLEOTIDE SEQUENCE [LARGE SCALE GENOMIC DNA]</scope>
    <source>
        <strain evidence="2 3">CGMCC 1.7287</strain>
    </source>
</reference>
<name>A0ABY1RWA3_9GAMM</name>
<keyword evidence="3" id="KW-1185">Reference proteome</keyword>
<keyword evidence="1" id="KW-0812">Transmembrane</keyword>
<organism evidence="2 3">
    <name type="scientific">Marinobacterium sediminicola</name>
    <dbReference type="NCBI Taxonomy" id="518898"/>
    <lineage>
        <taxon>Bacteria</taxon>
        <taxon>Pseudomonadati</taxon>
        <taxon>Pseudomonadota</taxon>
        <taxon>Gammaproteobacteria</taxon>
        <taxon>Oceanospirillales</taxon>
        <taxon>Oceanospirillaceae</taxon>
        <taxon>Marinobacterium</taxon>
    </lineage>
</organism>
<accession>A0ABY1RWA3</accession>
<proteinExistence type="predicted"/>
<evidence type="ECO:0000313" key="3">
    <source>
        <dbReference type="Proteomes" id="UP001159257"/>
    </source>
</evidence>
<evidence type="ECO:0000256" key="1">
    <source>
        <dbReference type="SAM" id="Phobius"/>
    </source>
</evidence>
<keyword evidence="1" id="KW-0472">Membrane</keyword>
<dbReference type="Proteomes" id="UP001159257">
    <property type="component" value="Unassembled WGS sequence"/>
</dbReference>
<gene>
    <name evidence="2" type="ORF">SAMN04487964_101245</name>
</gene>
<evidence type="ECO:0000313" key="2">
    <source>
        <dbReference type="EMBL" id="SMR69411.1"/>
    </source>
</evidence>
<feature type="transmembrane region" description="Helical" evidence="1">
    <location>
        <begin position="26"/>
        <end position="49"/>
    </location>
</feature>
<dbReference type="EMBL" id="FXWV01000001">
    <property type="protein sequence ID" value="SMR69411.1"/>
    <property type="molecule type" value="Genomic_DNA"/>
</dbReference>
<feature type="transmembrane region" description="Helical" evidence="1">
    <location>
        <begin position="69"/>
        <end position="87"/>
    </location>
</feature>
<protein>
    <submittedName>
        <fullName evidence="2">Uncharacterized protein</fullName>
    </submittedName>
</protein>